<dbReference type="Pfam" id="PF00108">
    <property type="entry name" value="Thiolase_N"/>
    <property type="match status" value="1"/>
</dbReference>
<evidence type="ECO:0000259" key="8">
    <source>
        <dbReference type="Pfam" id="PF02803"/>
    </source>
</evidence>
<keyword evidence="3 6" id="KW-0808">Transferase</keyword>
<protein>
    <recommendedName>
        <fullName evidence="2">acetyl-CoA C-acetyltransferase</fullName>
        <ecNumber evidence="2">2.3.1.9</ecNumber>
    </recommendedName>
    <alternativeName>
        <fullName evidence="5">Acetoacetyl-CoA thiolase</fullName>
    </alternativeName>
</protein>
<organism evidence="9 10">
    <name type="scientific">Neobacillus rhizosphaerae</name>
    <dbReference type="NCBI Taxonomy" id="2880965"/>
    <lineage>
        <taxon>Bacteria</taxon>
        <taxon>Bacillati</taxon>
        <taxon>Bacillota</taxon>
        <taxon>Bacilli</taxon>
        <taxon>Bacillales</taxon>
        <taxon>Bacillaceae</taxon>
        <taxon>Neobacillus</taxon>
    </lineage>
</organism>
<evidence type="ECO:0000313" key="9">
    <source>
        <dbReference type="EMBL" id="CAH2714829.1"/>
    </source>
</evidence>
<dbReference type="CDD" id="cd00751">
    <property type="entry name" value="thiolase"/>
    <property type="match status" value="1"/>
</dbReference>
<dbReference type="InterPro" id="IPR020617">
    <property type="entry name" value="Thiolase_C"/>
</dbReference>
<dbReference type="InterPro" id="IPR002155">
    <property type="entry name" value="Thiolase"/>
</dbReference>
<dbReference type="GO" id="GO:0003985">
    <property type="term" value="F:acetyl-CoA C-acetyltransferase activity"/>
    <property type="evidence" value="ECO:0007669"/>
    <property type="project" value="UniProtKB-EC"/>
</dbReference>
<dbReference type="PIRSF" id="PIRSF000429">
    <property type="entry name" value="Ac-CoA_Ac_transf"/>
    <property type="match status" value="1"/>
</dbReference>
<dbReference type="Gene3D" id="3.40.47.10">
    <property type="match status" value="2"/>
</dbReference>
<dbReference type="SUPFAM" id="SSF53901">
    <property type="entry name" value="Thiolase-like"/>
    <property type="match status" value="2"/>
</dbReference>
<keyword evidence="10" id="KW-1185">Reference proteome</keyword>
<evidence type="ECO:0000256" key="2">
    <source>
        <dbReference type="ARBA" id="ARBA00012705"/>
    </source>
</evidence>
<dbReference type="PROSITE" id="PS00099">
    <property type="entry name" value="THIOLASE_3"/>
    <property type="match status" value="1"/>
</dbReference>
<dbReference type="PROSITE" id="PS00098">
    <property type="entry name" value="THIOLASE_1"/>
    <property type="match status" value="1"/>
</dbReference>
<sequence>MKEAVIVSYARTPIGRFGGVLKDISAVTLGTIAISGVLERSKVSPNDIDEVIMGVVWQAGQKANPARQAAIRAGISEQASAITINQQCSSGIRAIDMAADQIKLGKSKVVIAGGFESMSNVPYIDMNGRWGYRRGSKSLEDGLYYDGLDDAFFGTHMGTTAETVGRNADLTREEVDAFALESQQKASKAIQKGRFVEEIIPIKLNTKIGEIVVEKDECPRPSTTYNDLQKLKPAFEINGISTAGNSPPLSDGASALILMEKCYAIENGYQIQGSIIDTVSIGVAPEIMGYGPVPAINKLLKRNNLTIDDIDLLEINEAFGAQALACIKEIKIPIEKVNVNGGAIALGHPPGNTGARLVGTLMTELRIKNKKLGIATLCAGGGPAIATLIGIE</sequence>
<evidence type="ECO:0000256" key="1">
    <source>
        <dbReference type="ARBA" id="ARBA00010982"/>
    </source>
</evidence>
<proteinExistence type="inferred from homology"/>
<keyword evidence="4 6" id="KW-0012">Acyltransferase</keyword>
<dbReference type="InterPro" id="IPR020613">
    <property type="entry name" value="Thiolase_CS"/>
</dbReference>
<dbReference type="Pfam" id="PF02803">
    <property type="entry name" value="Thiolase_C"/>
    <property type="match status" value="1"/>
</dbReference>
<evidence type="ECO:0000256" key="6">
    <source>
        <dbReference type="RuleBase" id="RU003557"/>
    </source>
</evidence>
<evidence type="ECO:0000256" key="4">
    <source>
        <dbReference type="ARBA" id="ARBA00023315"/>
    </source>
</evidence>
<reference evidence="9" key="1">
    <citation type="submission" date="2022-04" db="EMBL/GenBank/DDBJ databases">
        <authorList>
            <person name="Criscuolo A."/>
        </authorList>
    </citation>
    <scope>NUCLEOTIDE SEQUENCE</scope>
    <source>
        <strain evidence="9">CIP111895</strain>
    </source>
</reference>
<dbReference type="PROSITE" id="PS00737">
    <property type="entry name" value="THIOLASE_2"/>
    <property type="match status" value="1"/>
</dbReference>
<dbReference type="EC" id="2.3.1.9" evidence="2"/>
<feature type="domain" description="Thiolase N-terminal" evidence="7">
    <location>
        <begin position="5"/>
        <end position="261"/>
    </location>
</feature>
<dbReference type="NCBIfam" id="TIGR01930">
    <property type="entry name" value="AcCoA-C-Actrans"/>
    <property type="match status" value="1"/>
</dbReference>
<dbReference type="InterPro" id="IPR020610">
    <property type="entry name" value="Thiolase_AS"/>
</dbReference>
<dbReference type="InterPro" id="IPR020616">
    <property type="entry name" value="Thiolase_N"/>
</dbReference>
<dbReference type="InterPro" id="IPR020615">
    <property type="entry name" value="Thiolase_acyl_enz_int_AS"/>
</dbReference>
<dbReference type="PANTHER" id="PTHR18919:SF107">
    <property type="entry name" value="ACETYL-COA ACETYLTRANSFERASE, CYTOSOLIC"/>
    <property type="match status" value="1"/>
</dbReference>
<feature type="domain" description="Thiolase C-terminal" evidence="8">
    <location>
        <begin position="271"/>
        <end position="389"/>
    </location>
</feature>
<name>A0ABN8KQU8_9BACI</name>
<gene>
    <name evidence="9" type="primary">thlA_1</name>
    <name evidence="9" type="ORF">BACCIP111895_02005</name>
</gene>
<evidence type="ECO:0000313" key="10">
    <source>
        <dbReference type="Proteomes" id="UP000838308"/>
    </source>
</evidence>
<dbReference type="Proteomes" id="UP000838308">
    <property type="component" value="Unassembled WGS sequence"/>
</dbReference>
<evidence type="ECO:0000256" key="3">
    <source>
        <dbReference type="ARBA" id="ARBA00022679"/>
    </source>
</evidence>
<dbReference type="InterPro" id="IPR016039">
    <property type="entry name" value="Thiolase-like"/>
</dbReference>
<accession>A0ABN8KQU8</accession>
<dbReference type="PANTHER" id="PTHR18919">
    <property type="entry name" value="ACETYL-COA C-ACYLTRANSFERASE"/>
    <property type="match status" value="1"/>
</dbReference>
<dbReference type="EMBL" id="CALBWS010000010">
    <property type="protein sequence ID" value="CAH2714829.1"/>
    <property type="molecule type" value="Genomic_DNA"/>
</dbReference>
<comment type="similarity">
    <text evidence="1 6">Belongs to the thiolase-like superfamily. Thiolase family.</text>
</comment>
<evidence type="ECO:0000259" key="7">
    <source>
        <dbReference type="Pfam" id="PF00108"/>
    </source>
</evidence>
<comment type="caution">
    <text evidence="9">The sequence shown here is derived from an EMBL/GenBank/DDBJ whole genome shotgun (WGS) entry which is preliminary data.</text>
</comment>
<evidence type="ECO:0000256" key="5">
    <source>
        <dbReference type="ARBA" id="ARBA00030755"/>
    </source>
</evidence>
<dbReference type="RefSeq" id="WP_248735131.1">
    <property type="nucleotide sequence ID" value="NZ_CALBWS010000010.1"/>
</dbReference>